<sequence>MACYFPDHARGSRYEQLYAELSAVERVMLLREFIGVTYRRRFWFFRQYDYRAFYRAPLRYNLQVAAARQDQRLQVPWRIWRKSDLRPHYLRLVLRHYQLGALLQRLRRRHRDRLPPAEPGCHPDGPMLLTALGWYLNHAALLTCQTDQLVARLEAENCRSLYLYCLACQHQISQLLAQDDSPLEDCLPLAQRVGGRWPLGAELEFSNLGYRASFEHSFGRHRRDSRFHNFIYFHHYFLEDVSWRLGGYLDHHVRLRRYLPVPWIGGFFEYSLVRMDYLRRYSLPLTCDPMLLAHYIARVVRFSPDIAPHSLHLNCEQIACGERLPPRLGDLLCLLLLGGDLQRDDSTGDWVEQRLSRHELIKLVRRRQHLSLWDGRPHAVVEYAFCRLRAHWQEEDWFLLLLAVKGFNASADFGHGEQVPIELLAQWARRARPLAAHQIEGFVTRVAEGLLREQVYSAAQVSRWRAALEQRLWRENRRLAGE</sequence>
<dbReference type="OrthoDB" id="9780327at2"/>
<dbReference type="EMBL" id="FNAQ01000002">
    <property type="protein sequence ID" value="SDD88445.1"/>
    <property type="molecule type" value="Genomic_DNA"/>
</dbReference>
<reference evidence="2" key="1">
    <citation type="submission" date="2016-10" db="EMBL/GenBank/DDBJ databases">
        <authorList>
            <person name="Varghese N."/>
            <person name="Submissions S."/>
        </authorList>
    </citation>
    <scope>NUCLEOTIDE SEQUENCE [LARGE SCALE GENOMIC DNA]</scope>
    <source>
        <strain evidence="2">DSM 8987</strain>
    </source>
</reference>
<evidence type="ECO:0000313" key="1">
    <source>
        <dbReference type="EMBL" id="SDD88445.1"/>
    </source>
</evidence>
<name>A0A1G6YFP8_9BACT</name>
<dbReference type="RefSeq" id="WP_092075877.1">
    <property type="nucleotide sequence ID" value="NZ_FNAQ01000002.1"/>
</dbReference>
<dbReference type="Proteomes" id="UP000243205">
    <property type="component" value="Unassembled WGS sequence"/>
</dbReference>
<accession>A0A1G6YFP8</accession>
<dbReference type="AlphaFoldDB" id="A0A1G6YFP8"/>
<gene>
    <name evidence="1" type="ORF">SAMN05661003_1026</name>
</gene>
<dbReference type="STRING" id="57664.SAMN05661003_1026"/>
<keyword evidence="2" id="KW-1185">Reference proteome</keyword>
<protein>
    <submittedName>
        <fullName evidence="1">Uncharacterized protein</fullName>
    </submittedName>
</protein>
<organism evidence="1 2">
    <name type="scientific">Desulfuromonas thiophila</name>
    <dbReference type="NCBI Taxonomy" id="57664"/>
    <lineage>
        <taxon>Bacteria</taxon>
        <taxon>Pseudomonadati</taxon>
        <taxon>Thermodesulfobacteriota</taxon>
        <taxon>Desulfuromonadia</taxon>
        <taxon>Desulfuromonadales</taxon>
        <taxon>Desulfuromonadaceae</taxon>
        <taxon>Desulfuromonas</taxon>
    </lineage>
</organism>
<proteinExistence type="predicted"/>
<evidence type="ECO:0000313" key="2">
    <source>
        <dbReference type="Proteomes" id="UP000243205"/>
    </source>
</evidence>